<name>A0ABX0GR88_9ACTN</name>
<dbReference type="Proteomes" id="UP000800981">
    <property type="component" value="Unassembled WGS sequence"/>
</dbReference>
<evidence type="ECO:0000256" key="2">
    <source>
        <dbReference type="ARBA" id="ARBA00023015"/>
    </source>
</evidence>
<keyword evidence="3 5" id="KW-0238">DNA-binding</keyword>
<dbReference type="Gene3D" id="1.25.40.10">
    <property type="entry name" value="Tetratricopeptide repeat domain"/>
    <property type="match status" value="1"/>
</dbReference>
<keyword evidence="8" id="KW-1185">Reference proteome</keyword>
<evidence type="ECO:0000259" key="6">
    <source>
        <dbReference type="PROSITE" id="PS51755"/>
    </source>
</evidence>
<protein>
    <submittedName>
        <fullName evidence="7">AAA family ATPase</fullName>
    </submittedName>
</protein>
<dbReference type="Pfam" id="PF00486">
    <property type="entry name" value="Trans_reg_C"/>
    <property type="match status" value="1"/>
</dbReference>
<evidence type="ECO:0000313" key="7">
    <source>
        <dbReference type="EMBL" id="NHC12985.1"/>
    </source>
</evidence>
<gene>
    <name evidence="7" type="ORF">G9H71_04240</name>
</gene>
<evidence type="ECO:0000256" key="4">
    <source>
        <dbReference type="ARBA" id="ARBA00023163"/>
    </source>
</evidence>
<dbReference type="SUPFAM" id="SSF48452">
    <property type="entry name" value="TPR-like"/>
    <property type="match status" value="1"/>
</dbReference>
<dbReference type="InterPro" id="IPR051677">
    <property type="entry name" value="AfsR-DnrI-RedD_regulator"/>
</dbReference>
<dbReference type="CDD" id="cd15831">
    <property type="entry name" value="BTAD"/>
    <property type="match status" value="1"/>
</dbReference>
<dbReference type="Pfam" id="PF03704">
    <property type="entry name" value="BTAD"/>
    <property type="match status" value="1"/>
</dbReference>
<sequence length="1090" mass="114435">MVTFRVLGPLEAYDGGRPLDLKGPRHRAVLARLLVARRRVVPVRRLIDDLWEDPPEAALGAVQTFVGALRKALEPTRPPRTPSHLLVTAAPGYALRPAADAVDAWRFEDEVARSGALLDGGQAAEAHAVLDAALGSWSGGAYAEFADLPWARAEAARLDELRLLAVERRAAAALALGREAAAVPGLEAHAAAHPLREEAWRLLALALYRSGRQADALAAVRRAHDVLRAEVGADLGPALQQLQADILAQSPRLALVAPPPGAARPPAVELLQAPAPAAPGGLNGPDNAVFVGRADELAQLERAAAAVLAYGRPHVALVSGVAGAGKTALARAAAGRLAAAGWAVAWGECPELAGAPAAWPWAQALREAGVDWPEDAVPLPTRFARARAAVGLVARATADRPLLVVLDDLQWADDDALALLVALSAAPAAGRLLVLGTYRSTELSPTLTEALGRLARHEPTRVYLGGLGLEQVAQLATAVGARPLSPEALRQMHVRSGGNPFFVRELLAVWDAEGEGALQSVPPGVRDVLRHRLAGLPAAARTHLRQAAVLGVDPDLDVLAALAGDEELVLESVEAALLAGFLVESDAERLRFAHALVQETLYDELPQARRAQWHAAAGAYLVRERPDEVEAVAFHLVRAGSRAAPEDVAHYAAAAARSAERRTAVHEAARLWGEALAALDRWGSGGPRRQLEALMGRVRALAVTGRLAEARRHRAAALDAVESLDDPVLVAAVLGSFDVPAVWPVNDDDELSARIVDVAERALVRLPAGSDAERVRLLVTVAMERRADETPRGRAAADEAEQLARRLDDPLLLALALNARFLQAYARAGLAPERAAIGAQLLQVAGEDDGLAPFAVLGHLVLLQSACALGDLDAADEHAAAVDRIAERYDLPAAGTFTAWYAALRLAVTGERAPAEAAYRRAAARLTGAGMAGVEHGILGLALATLHGGDGEPEECGPYAEWVRPVALLARGDRQAARAALDEVPTSPRDLLFEARSCLHLLAAVKLGELAAVERSYAALLPAADELAGAGSGLVTLGPVAEFLGRSAAALGRRDDAAAHFRQAVEVARRAGSARWEAAAAQALAQLEAD</sequence>
<dbReference type="InterPro" id="IPR011990">
    <property type="entry name" value="TPR-like_helical_dom_sf"/>
</dbReference>
<evidence type="ECO:0000256" key="1">
    <source>
        <dbReference type="ARBA" id="ARBA00005820"/>
    </source>
</evidence>
<organism evidence="7 8">
    <name type="scientific">Motilibacter deserti</name>
    <dbReference type="NCBI Taxonomy" id="2714956"/>
    <lineage>
        <taxon>Bacteria</taxon>
        <taxon>Bacillati</taxon>
        <taxon>Actinomycetota</taxon>
        <taxon>Actinomycetes</taxon>
        <taxon>Motilibacterales</taxon>
        <taxon>Motilibacteraceae</taxon>
        <taxon>Motilibacter</taxon>
    </lineage>
</organism>
<comment type="similarity">
    <text evidence="1">Belongs to the AfsR/DnrI/RedD regulatory family.</text>
</comment>
<dbReference type="PANTHER" id="PTHR35807">
    <property type="entry name" value="TRANSCRIPTIONAL REGULATOR REDD-RELATED"/>
    <property type="match status" value="1"/>
</dbReference>
<evidence type="ECO:0000256" key="5">
    <source>
        <dbReference type="PROSITE-ProRule" id="PRU01091"/>
    </source>
</evidence>
<dbReference type="InterPro" id="IPR036388">
    <property type="entry name" value="WH-like_DNA-bd_sf"/>
</dbReference>
<dbReference type="InterPro" id="IPR001867">
    <property type="entry name" value="OmpR/PhoB-type_DNA-bd"/>
</dbReference>
<dbReference type="InterPro" id="IPR005158">
    <property type="entry name" value="BTAD"/>
</dbReference>
<dbReference type="RefSeq" id="WP_166278249.1">
    <property type="nucleotide sequence ID" value="NZ_JAANNP010000001.1"/>
</dbReference>
<dbReference type="SUPFAM" id="SSF52540">
    <property type="entry name" value="P-loop containing nucleoside triphosphate hydrolases"/>
    <property type="match status" value="1"/>
</dbReference>
<dbReference type="EMBL" id="JAANNP010000001">
    <property type="protein sequence ID" value="NHC12985.1"/>
    <property type="molecule type" value="Genomic_DNA"/>
</dbReference>
<dbReference type="PROSITE" id="PS51755">
    <property type="entry name" value="OMPR_PHOB"/>
    <property type="match status" value="1"/>
</dbReference>
<accession>A0ABX0GR88</accession>
<dbReference type="InterPro" id="IPR041664">
    <property type="entry name" value="AAA_16"/>
</dbReference>
<dbReference type="InterPro" id="IPR027417">
    <property type="entry name" value="P-loop_NTPase"/>
</dbReference>
<dbReference type="SUPFAM" id="SSF46894">
    <property type="entry name" value="C-terminal effector domain of the bipartite response regulators"/>
    <property type="match status" value="1"/>
</dbReference>
<feature type="domain" description="OmpR/PhoB-type" evidence="6">
    <location>
        <begin position="1"/>
        <end position="97"/>
    </location>
</feature>
<dbReference type="Gene3D" id="1.10.10.10">
    <property type="entry name" value="Winged helix-like DNA-binding domain superfamily/Winged helix DNA-binding domain"/>
    <property type="match status" value="1"/>
</dbReference>
<keyword evidence="2" id="KW-0805">Transcription regulation</keyword>
<dbReference type="SMART" id="SM00862">
    <property type="entry name" value="Trans_reg_C"/>
    <property type="match status" value="1"/>
</dbReference>
<dbReference type="Gene3D" id="3.40.50.300">
    <property type="entry name" value="P-loop containing nucleotide triphosphate hydrolases"/>
    <property type="match status" value="1"/>
</dbReference>
<dbReference type="PANTHER" id="PTHR35807:SF1">
    <property type="entry name" value="TRANSCRIPTIONAL REGULATOR REDD"/>
    <property type="match status" value="1"/>
</dbReference>
<proteinExistence type="inferred from homology"/>
<keyword evidence="4" id="KW-0804">Transcription</keyword>
<dbReference type="InterPro" id="IPR016032">
    <property type="entry name" value="Sig_transdc_resp-reg_C-effctor"/>
</dbReference>
<dbReference type="Pfam" id="PF13191">
    <property type="entry name" value="AAA_16"/>
    <property type="match status" value="1"/>
</dbReference>
<evidence type="ECO:0000313" key="8">
    <source>
        <dbReference type="Proteomes" id="UP000800981"/>
    </source>
</evidence>
<feature type="DNA-binding region" description="OmpR/PhoB-type" evidence="5">
    <location>
        <begin position="1"/>
        <end position="97"/>
    </location>
</feature>
<comment type="caution">
    <text evidence="7">The sequence shown here is derived from an EMBL/GenBank/DDBJ whole genome shotgun (WGS) entry which is preliminary data.</text>
</comment>
<reference evidence="7 8" key="1">
    <citation type="submission" date="2020-03" db="EMBL/GenBank/DDBJ databases">
        <title>Two novel Motilibacter sp.</title>
        <authorList>
            <person name="Liu S."/>
        </authorList>
    </citation>
    <scope>NUCLEOTIDE SEQUENCE [LARGE SCALE GENOMIC DNA]</scope>
    <source>
        <strain evidence="7 8">E257</strain>
    </source>
</reference>
<evidence type="ECO:0000256" key="3">
    <source>
        <dbReference type="ARBA" id="ARBA00023125"/>
    </source>
</evidence>
<dbReference type="SMART" id="SM01043">
    <property type="entry name" value="BTAD"/>
    <property type="match status" value="1"/>
</dbReference>